<protein>
    <submittedName>
        <fullName evidence="2">Uncharacterized protein</fullName>
    </submittedName>
</protein>
<proteinExistence type="predicted"/>
<dbReference type="Proteomes" id="UP000515465">
    <property type="component" value="Chromosome"/>
</dbReference>
<feature type="region of interest" description="Disordered" evidence="1">
    <location>
        <begin position="67"/>
        <end position="110"/>
    </location>
</feature>
<sequence>MHLIVLFSRPTPSPGIGRRSAGQRLIGTRFFIRGASFSRQREKDHEQYNLARWSGGHRTIDIELLRPAISPTSNMPMDPSSEDDQPKRTLRKRRRLSAEDRNDGREFVAPFPPEDRSFRVWFLSNETGISVDQAGELVDTIDTDGAALLNAARRMKIHAQ</sequence>
<evidence type="ECO:0000256" key="1">
    <source>
        <dbReference type="SAM" id="MobiDB-lite"/>
    </source>
</evidence>
<evidence type="ECO:0000313" key="3">
    <source>
        <dbReference type="Proteomes" id="UP000515465"/>
    </source>
</evidence>
<name>A0A7G6SXZ0_9HYPH</name>
<organism evidence="2 3">
    <name type="scientific">Mesorhizobium huakuii</name>
    <dbReference type="NCBI Taxonomy" id="28104"/>
    <lineage>
        <taxon>Bacteria</taxon>
        <taxon>Pseudomonadati</taxon>
        <taxon>Pseudomonadota</taxon>
        <taxon>Alphaproteobacteria</taxon>
        <taxon>Hyphomicrobiales</taxon>
        <taxon>Phyllobacteriaceae</taxon>
        <taxon>Mesorhizobium</taxon>
    </lineage>
</organism>
<gene>
    <name evidence="2" type="ORF">HB778_24410</name>
</gene>
<reference evidence="3" key="1">
    <citation type="journal article" date="2020" name="Mol. Plant Microbe">
        <title>Rhizobial microsymbionts of the narrowly endemic Oxytropis species growing in Kamchatka are characterized by significant genetic diversity and possess a set of genes that are associated with T3SS and T6SS secretion systems and can affect the development of symbiosis.</title>
        <authorList>
            <person name="Safronova V."/>
            <person name="Guro P."/>
            <person name="Sazanova A."/>
            <person name="Kuznetsova I."/>
            <person name="Belimov A."/>
            <person name="Yakubov V."/>
            <person name="Chirak E."/>
            <person name="Afonin A."/>
            <person name="Gogolev Y."/>
            <person name="Andronov E."/>
            <person name="Tikhonovich I."/>
        </authorList>
    </citation>
    <scope>NUCLEOTIDE SEQUENCE [LARGE SCALE GENOMIC DNA]</scope>
    <source>
        <strain evidence="3">583</strain>
    </source>
</reference>
<evidence type="ECO:0000313" key="2">
    <source>
        <dbReference type="EMBL" id="QND59372.1"/>
    </source>
</evidence>
<dbReference type="AlphaFoldDB" id="A0A7G6SXZ0"/>
<dbReference type="RefSeq" id="WP_183457630.1">
    <property type="nucleotide sequence ID" value="NZ_CP050296.1"/>
</dbReference>
<dbReference type="EMBL" id="CP050296">
    <property type="protein sequence ID" value="QND59372.1"/>
    <property type="molecule type" value="Genomic_DNA"/>
</dbReference>
<feature type="compositionally biased region" description="Basic and acidic residues" evidence="1">
    <location>
        <begin position="96"/>
        <end position="106"/>
    </location>
</feature>
<accession>A0A7G6SXZ0</accession>